<keyword evidence="8 17" id="KW-0479">Metal-binding</keyword>
<gene>
    <name evidence="19" type="primary">ctaD</name>
    <name evidence="19" type="ORF">ACFQ4B_13315</name>
</gene>
<keyword evidence="6 16" id="KW-0679">Respiratory chain</keyword>
<dbReference type="EMBL" id="JBHTLU010000014">
    <property type="protein sequence ID" value="MFD1221099.1"/>
    <property type="molecule type" value="Genomic_DNA"/>
</dbReference>
<name>A0ABW3ULK4_9BACL</name>
<evidence type="ECO:0000256" key="3">
    <source>
        <dbReference type="ARBA" id="ARBA00009578"/>
    </source>
</evidence>
<sequence>MDWLTTVDHKKIGILYLIAGGLFFLMGGVEAVLIRIQLLYPDQKIFIGDTFNALTTMHGTTMIFFAAMPIIFAFMNAVVPLQIGARDVAFPFVNALGFWLFFFGGVMLNTSWFLGGAPAAGWTAYSPLASIVDTTSAYHGVDFYVLGLQIAGLGTLIGGINFLVTIINMRAPGMTYMRMPLFTWTAFITSALILFAFPAITVGLVELMFDRLFGGAFFDVAKGGNSVLWEHLFWIFGHPEVYILILPAFGIISEIVSTFSKKRLFGYSSMVFATALIGFLGFMVWVHHMFTTGIGPVGNAIFAIATMAIAVPTGVKIFNWLFTLWGGQITFTTASIFATAFIPTFVMGGTTGVMLAVPAADYQYHDTYFVVAHFHYVIVGGLVLGLFAGAYYWWPKMFGRMLNETLGRVHFWTFFIGFHMTFFPQHFLGLMGMPRRVFTYQPGVGLEEGNFISTIGAFLMGIGTIVFLINIVATAMKPMNAPADPWDGRTLEWAIPSPPPEYNFKQTPLVRGLDPLWKEKMAGNKEMTPAEPIGSIHMPSPSILPLIFSIGFFIAGFGFMYHTYWVAGIGLGIMLLTMFLRSVYDDHGYHIEPEELNDKGVKA</sequence>
<protein>
    <recommendedName>
        <fullName evidence="17">Cytochrome c oxidase subunit 1</fullName>
        <ecNumber evidence="17">7.1.1.9</ecNumber>
    </recommendedName>
</protein>
<dbReference type="RefSeq" id="WP_179136243.1">
    <property type="nucleotide sequence ID" value="NZ_BAABJG010000029.1"/>
</dbReference>
<dbReference type="PANTHER" id="PTHR10422">
    <property type="entry name" value="CYTOCHROME C OXIDASE SUBUNIT 1"/>
    <property type="match status" value="1"/>
</dbReference>
<evidence type="ECO:0000256" key="11">
    <source>
        <dbReference type="ARBA" id="ARBA00022989"/>
    </source>
</evidence>
<evidence type="ECO:0000256" key="10">
    <source>
        <dbReference type="ARBA" id="ARBA00022982"/>
    </source>
</evidence>
<dbReference type="Gene3D" id="1.20.210.10">
    <property type="entry name" value="Cytochrome c oxidase-like, subunit I domain"/>
    <property type="match status" value="1"/>
</dbReference>
<evidence type="ECO:0000256" key="17">
    <source>
        <dbReference type="RuleBase" id="RU363061"/>
    </source>
</evidence>
<evidence type="ECO:0000313" key="20">
    <source>
        <dbReference type="Proteomes" id="UP001597180"/>
    </source>
</evidence>
<evidence type="ECO:0000256" key="7">
    <source>
        <dbReference type="ARBA" id="ARBA00022692"/>
    </source>
</evidence>
<evidence type="ECO:0000256" key="5">
    <source>
        <dbReference type="ARBA" id="ARBA00022617"/>
    </source>
</evidence>
<dbReference type="CDD" id="cd01662">
    <property type="entry name" value="Ubiquinol_Oxidase_I"/>
    <property type="match status" value="1"/>
</dbReference>
<comment type="similarity">
    <text evidence="3 16">Belongs to the heme-copper respiratory oxidase family.</text>
</comment>
<feature type="transmembrane region" description="Helical" evidence="17">
    <location>
        <begin position="334"/>
        <end position="357"/>
    </location>
</feature>
<reference evidence="20" key="1">
    <citation type="journal article" date="2019" name="Int. J. Syst. Evol. Microbiol.">
        <title>The Global Catalogue of Microorganisms (GCM) 10K type strain sequencing project: providing services to taxonomists for standard genome sequencing and annotation.</title>
        <authorList>
            <consortium name="The Broad Institute Genomics Platform"/>
            <consortium name="The Broad Institute Genome Sequencing Center for Infectious Disease"/>
            <person name="Wu L."/>
            <person name="Ma J."/>
        </authorList>
    </citation>
    <scope>NUCLEOTIDE SEQUENCE [LARGE SCALE GENOMIC DNA]</scope>
    <source>
        <strain evidence="20">CCUG 53270</strain>
    </source>
</reference>
<feature type="transmembrane region" description="Helical" evidence="17">
    <location>
        <begin position="181"/>
        <end position="205"/>
    </location>
</feature>
<evidence type="ECO:0000259" key="18">
    <source>
        <dbReference type="PROSITE" id="PS50855"/>
    </source>
</evidence>
<evidence type="ECO:0000256" key="8">
    <source>
        <dbReference type="ARBA" id="ARBA00022723"/>
    </source>
</evidence>
<evidence type="ECO:0000256" key="1">
    <source>
        <dbReference type="ARBA" id="ARBA00004141"/>
    </source>
</evidence>
<evidence type="ECO:0000256" key="16">
    <source>
        <dbReference type="RuleBase" id="RU000370"/>
    </source>
</evidence>
<dbReference type="PROSITE" id="PS50855">
    <property type="entry name" value="COX1"/>
    <property type="match status" value="1"/>
</dbReference>
<accession>A0ABW3ULK4</accession>
<keyword evidence="10 16" id="KW-0249">Electron transport</keyword>
<comment type="caution">
    <text evidence="19">The sequence shown here is derived from an EMBL/GenBank/DDBJ whole genome shotgun (WGS) entry which is preliminary data.</text>
</comment>
<feature type="transmembrane region" description="Helical" evidence="17">
    <location>
        <begin position="232"/>
        <end position="252"/>
    </location>
</feature>
<dbReference type="InterPro" id="IPR036927">
    <property type="entry name" value="Cyt_c_oxase-like_su1_sf"/>
</dbReference>
<feature type="transmembrane region" description="Helical" evidence="17">
    <location>
        <begin position="60"/>
        <end position="81"/>
    </location>
</feature>
<feature type="transmembrane region" description="Helical" evidence="17">
    <location>
        <begin position="543"/>
        <end position="559"/>
    </location>
</feature>
<feature type="transmembrane region" description="Helical" evidence="17">
    <location>
        <begin position="451"/>
        <end position="473"/>
    </location>
</feature>
<keyword evidence="11 17" id="KW-1133">Transmembrane helix</keyword>
<feature type="domain" description="Cytochrome oxidase subunit I profile" evidence="18">
    <location>
        <begin position="1"/>
        <end position="511"/>
    </location>
</feature>
<feature type="transmembrane region" description="Helical" evidence="17">
    <location>
        <begin position="369"/>
        <end position="394"/>
    </location>
</feature>
<keyword evidence="7 16" id="KW-0812">Transmembrane</keyword>
<keyword evidence="9" id="KW-1278">Translocase</keyword>
<dbReference type="EC" id="7.1.1.9" evidence="17"/>
<keyword evidence="20" id="KW-1185">Reference proteome</keyword>
<feature type="transmembrane region" description="Helical" evidence="17">
    <location>
        <begin position="143"/>
        <end position="169"/>
    </location>
</feature>
<keyword evidence="12 17" id="KW-0408">Iron</keyword>
<keyword evidence="5 16" id="KW-0349">Heme</keyword>
<proteinExistence type="inferred from homology"/>
<dbReference type="Gene3D" id="1.10.287.70">
    <property type="match status" value="1"/>
</dbReference>
<dbReference type="NCBIfam" id="TIGR02891">
    <property type="entry name" value="CtaD_CoxA"/>
    <property type="match status" value="1"/>
</dbReference>
<evidence type="ECO:0000256" key="14">
    <source>
        <dbReference type="ARBA" id="ARBA00023136"/>
    </source>
</evidence>
<comment type="function">
    <text evidence="17">Cytochrome c oxidase is the component of the respiratory chain that catalyzes the reduction of oxygen to water. Subunits 1-3 form the functional core of the enzyme complex. CO I is the catalytic subunit of the enzyme. Electrons originating in cytochrome c are transferred via the copper A center of subunit 2 and heme A of subunit 1 to the bimetallic center formed by heme A3 and copper B.</text>
</comment>
<evidence type="ECO:0000256" key="13">
    <source>
        <dbReference type="ARBA" id="ARBA00023008"/>
    </source>
</evidence>
<dbReference type="InterPro" id="IPR023616">
    <property type="entry name" value="Cyt_c_oxase-like_su1_dom"/>
</dbReference>
<feature type="transmembrane region" description="Helical" evidence="17">
    <location>
        <begin position="300"/>
        <end position="322"/>
    </location>
</feature>
<comment type="catalytic activity">
    <reaction evidence="15 17">
        <text>4 Fe(II)-[cytochrome c] + O2 + 8 H(+)(in) = 4 Fe(III)-[cytochrome c] + 2 H2O + 4 H(+)(out)</text>
        <dbReference type="Rhea" id="RHEA:11436"/>
        <dbReference type="Rhea" id="RHEA-COMP:10350"/>
        <dbReference type="Rhea" id="RHEA-COMP:14399"/>
        <dbReference type="ChEBI" id="CHEBI:15377"/>
        <dbReference type="ChEBI" id="CHEBI:15378"/>
        <dbReference type="ChEBI" id="CHEBI:15379"/>
        <dbReference type="ChEBI" id="CHEBI:29033"/>
        <dbReference type="ChEBI" id="CHEBI:29034"/>
        <dbReference type="EC" id="7.1.1.9"/>
    </reaction>
</comment>
<dbReference type="Pfam" id="PF00115">
    <property type="entry name" value="COX1"/>
    <property type="match status" value="1"/>
</dbReference>
<keyword evidence="13 17" id="KW-0186">Copper</keyword>
<evidence type="ECO:0000256" key="6">
    <source>
        <dbReference type="ARBA" id="ARBA00022660"/>
    </source>
</evidence>
<dbReference type="PANTHER" id="PTHR10422:SF44">
    <property type="entry name" value="CYTOCHROME C OXIDASE SUBUNIT 1"/>
    <property type="match status" value="1"/>
</dbReference>
<organism evidence="19 20">
    <name type="scientific">Paenibacillus vulneris</name>
    <dbReference type="NCBI Taxonomy" id="1133364"/>
    <lineage>
        <taxon>Bacteria</taxon>
        <taxon>Bacillati</taxon>
        <taxon>Bacillota</taxon>
        <taxon>Bacilli</taxon>
        <taxon>Bacillales</taxon>
        <taxon>Paenibacillaceae</taxon>
        <taxon>Paenibacillus</taxon>
    </lineage>
</organism>
<evidence type="ECO:0000256" key="2">
    <source>
        <dbReference type="ARBA" id="ARBA00004673"/>
    </source>
</evidence>
<feature type="transmembrane region" description="Helical" evidence="17">
    <location>
        <begin position="406"/>
        <end position="431"/>
    </location>
</feature>
<evidence type="ECO:0000256" key="15">
    <source>
        <dbReference type="ARBA" id="ARBA00047816"/>
    </source>
</evidence>
<evidence type="ECO:0000313" key="19">
    <source>
        <dbReference type="EMBL" id="MFD1221099.1"/>
    </source>
</evidence>
<dbReference type="SUPFAM" id="SSF81442">
    <property type="entry name" value="Cytochrome c oxidase subunit I-like"/>
    <property type="match status" value="1"/>
</dbReference>
<keyword evidence="4 16" id="KW-0813">Transport</keyword>
<evidence type="ECO:0000256" key="12">
    <source>
        <dbReference type="ARBA" id="ARBA00023004"/>
    </source>
</evidence>
<keyword evidence="14 17" id="KW-0472">Membrane</keyword>
<feature type="transmembrane region" description="Helical" evidence="17">
    <location>
        <begin position="264"/>
        <end position="288"/>
    </location>
</feature>
<dbReference type="InterPro" id="IPR023615">
    <property type="entry name" value="Cyt_c_Oxase_su1_BS"/>
</dbReference>
<dbReference type="Proteomes" id="UP001597180">
    <property type="component" value="Unassembled WGS sequence"/>
</dbReference>
<comment type="pathway">
    <text evidence="2 17">Energy metabolism; oxidative phosphorylation.</text>
</comment>
<dbReference type="PRINTS" id="PR01165">
    <property type="entry name" value="CYCOXIDASEI"/>
</dbReference>
<feature type="transmembrane region" description="Helical" evidence="17">
    <location>
        <begin position="565"/>
        <end position="584"/>
    </location>
</feature>
<keyword evidence="17" id="KW-1003">Cell membrane</keyword>
<evidence type="ECO:0000256" key="4">
    <source>
        <dbReference type="ARBA" id="ARBA00022448"/>
    </source>
</evidence>
<dbReference type="InterPro" id="IPR014241">
    <property type="entry name" value="Cyt_c_oxidase_su1_bac"/>
</dbReference>
<feature type="transmembrane region" description="Helical" evidence="17">
    <location>
        <begin position="12"/>
        <end position="40"/>
    </location>
</feature>
<dbReference type="InterPro" id="IPR000883">
    <property type="entry name" value="Cyt_C_Oxase_1"/>
</dbReference>
<comment type="subcellular location">
    <subcellularLocation>
        <location evidence="17">Cell membrane</location>
        <topology evidence="17">Multi-pass membrane protein</topology>
    </subcellularLocation>
    <subcellularLocation>
        <location evidence="1">Membrane</location>
        <topology evidence="1">Multi-pass membrane protein</topology>
    </subcellularLocation>
</comment>
<evidence type="ECO:0000256" key="9">
    <source>
        <dbReference type="ARBA" id="ARBA00022967"/>
    </source>
</evidence>
<feature type="transmembrane region" description="Helical" evidence="17">
    <location>
        <begin position="88"/>
        <end position="108"/>
    </location>
</feature>
<dbReference type="PROSITE" id="PS00077">
    <property type="entry name" value="COX1_CUB"/>
    <property type="match status" value="1"/>
</dbReference>